<sequence>MDIRVAAYAVIADGDRMLLAHWNEGGRSGWTLPGGGIEPGEAPADAAVREVFEETGFTAQIDATLGVDSIVIPAVARFASGANAPLQAIRIVYRAHITGGSLTYELDGSTDYADWHRIDQIGALHRVSLVDAALRML</sequence>
<dbReference type="STRING" id="640635.SAMN04489806_1044"/>
<dbReference type="SUPFAM" id="SSF55811">
    <property type="entry name" value="Nudix"/>
    <property type="match status" value="1"/>
</dbReference>
<feature type="domain" description="Nudix hydrolase" evidence="5">
    <location>
        <begin position="2"/>
        <end position="137"/>
    </location>
</feature>
<evidence type="ECO:0000259" key="5">
    <source>
        <dbReference type="PROSITE" id="PS51462"/>
    </source>
</evidence>
<gene>
    <name evidence="6" type="ORF">SAMN04489806_1044</name>
</gene>
<dbReference type="GO" id="GO:0016787">
    <property type="term" value="F:hydrolase activity"/>
    <property type="evidence" value="ECO:0007669"/>
    <property type="project" value="UniProtKB-KW"/>
</dbReference>
<evidence type="ECO:0000256" key="2">
    <source>
        <dbReference type="ARBA" id="ARBA00005582"/>
    </source>
</evidence>
<dbReference type="Gene3D" id="3.90.79.10">
    <property type="entry name" value="Nucleoside Triphosphate Pyrophosphohydrolase"/>
    <property type="match status" value="1"/>
</dbReference>
<dbReference type="RefSeq" id="WP_091180864.1">
    <property type="nucleotide sequence ID" value="NZ_FNRY01000001.1"/>
</dbReference>
<dbReference type="Pfam" id="PF00293">
    <property type="entry name" value="NUDIX"/>
    <property type="match status" value="1"/>
</dbReference>
<dbReference type="PROSITE" id="PS00893">
    <property type="entry name" value="NUDIX_BOX"/>
    <property type="match status" value="1"/>
</dbReference>
<name>A0A1H4K7D6_9MICO</name>
<dbReference type="Proteomes" id="UP000199183">
    <property type="component" value="Unassembled WGS sequence"/>
</dbReference>
<dbReference type="OrthoDB" id="9804442at2"/>
<dbReference type="PANTHER" id="PTHR43046">
    <property type="entry name" value="GDP-MANNOSE MANNOSYL HYDROLASE"/>
    <property type="match status" value="1"/>
</dbReference>
<dbReference type="PROSITE" id="PS51462">
    <property type="entry name" value="NUDIX"/>
    <property type="match status" value="1"/>
</dbReference>
<evidence type="ECO:0000256" key="4">
    <source>
        <dbReference type="RuleBase" id="RU003476"/>
    </source>
</evidence>
<comment type="similarity">
    <text evidence="2 4">Belongs to the Nudix hydrolase family.</text>
</comment>
<dbReference type="InterPro" id="IPR000086">
    <property type="entry name" value="NUDIX_hydrolase_dom"/>
</dbReference>
<dbReference type="InterPro" id="IPR020084">
    <property type="entry name" value="NUDIX_hydrolase_CS"/>
</dbReference>
<dbReference type="CDD" id="cd02883">
    <property type="entry name" value="NUDIX_Hydrolase"/>
    <property type="match status" value="1"/>
</dbReference>
<evidence type="ECO:0000313" key="6">
    <source>
        <dbReference type="EMBL" id="SEB54333.1"/>
    </source>
</evidence>
<proteinExistence type="inferred from homology"/>
<dbReference type="PRINTS" id="PR00502">
    <property type="entry name" value="NUDIXFAMILY"/>
</dbReference>
<dbReference type="EMBL" id="FNRY01000001">
    <property type="protein sequence ID" value="SEB54333.1"/>
    <property type="molecule type" value="Genomic_DNA"/>
</dbReference>
<reference evidence="6 7" key="1">
    <citation type="submission" date="2016-10" db="EMBL/GenBank/DDBJ databases">
        <authorList>
            <person name="de Groot N.N."/>
        </authorList>
    </citation>
    <scope>NUCLEOTIDE SEQUENCE [LARGE SCALE GENOMIC DNA]</scope>
    <source>
        <strain evidence="6 7">DSM 21799</strain>
    </source>
</reference>
<keyword evidence="7" id="KW-1185">Reference proteome</keyword>
<accession>A0A1H4K7D6</accession>
<evidence type="ECO:0000256" key="1">
    <source>
        <dbReference type="ARBA" id="ARBA00001946"/>
    </source>
</evidence>
<dbReference type="AlphaFoldDB" id="A0A1H4K7D6"/>
<evidence type="ECO:0000313" key="7">
    <source>
        <dbReference type="Proteomes" id="UP000199183"/>
    </source>
</evidence>
<organism evidence="6 7">
    <name type="scientific">Paramicrobacterium humi</name>
    <dbReference type="NCBI Taxonomy" id="640635"/>
    <lineage>
        <taxon>Bacteria</taxon>
        <taxon>Bacillati</taxon>
        <taxon>Actinomycetota</taxon>
        <taxon>Actinomycetes</taxon>
        <taxon>Micrococcales</taxon>
        <taxon>Microbacteriaceae</taxon>
        <taxon>Paramicrobacterium</taxon>
    </lineage>
</organism>
<comment type="cofactor">
    <cofactor evidence="1">
        <name>Mg(2+)</name>
        <dbReference type="ChEBI" id="CHEBI:18420"/>
    </cofactor>
</comment>
<dbReference type="InterPro" id="IPR015797">
    <property type="entry name" value="NUDIX_hydrolase-like_dom_sf"/>
</dbReference>
<dbReference type="PANTHER" id="PTHR43046:SF14">
    <property type="entry name" value="MUTT_NUDIX FAMILY PROTEIN"/>
    <property type="match status" value="1"/>
</dbReference>
<keyword evidence="3 4" id="KW-0378">Hydrolase</keyword>
<protein>
    <submittedName>
        <fullName evidence="6">NUDIX domain-containing protein</fullName>
    </submittedName>
</protein>
<evidence type="ECO:0000256" key="3">
    <source>
        <dbReference type="ARBA" id="ARBA00022801"/>
    </source>
</evidence>
<dbReference type="InterPro" id="IPR020476">
    <property type="entry name" value="Nudix_hydrolase"/>
</dbReference>